<dbReference type="GO" id="GO:0046872">
    <property type="term" value="F:metal ion binding"/>
    <property type="evidence" value="ECO:0007669"/>
    <property type="project" value="UniProtKB-KW"/>
</dbReference>
<protein>
    <recommendedName>
        <fullName evidence="8">Phosphodiesterase</fullName>
        <ecNumber evidence="8">3.1.4.-</ecNumber>
    </recommendedName>
</protein>
<sequence length="593" mass="67719">MLLRELTEDTHTGRSKGKVLNELAACIAAAIDVDIYNVYLVDEAAKSPLNVFDWFACYCSGPPRHVWNFERKSVLAAHVANTKEAVRLKDVFTFCSWSDCFVFGLFLQDDRFPSGLGVEYSCKVQYVLCLPILQYTGEVLGVVELLRETGKNPFTQEDEELTNSLVVWGALAVYYMQLYVSVAKQKKMNEFLLTVTRSVFQDIVSIDTVIMKIMNYAKTLVDADRTALFLTDTRSRELYARVFDMGDETEASYRTKTILCMPISIRGCVIGVVQMVNKLTGIFTQDDEEAFDMFAVYCGLALHQAKLYEKVRRSEQKYKVALDVLSYHNQATPDEVTQMCSREVPDDMPELILKNYRHVPYHNWSHAFSVAHAMFTVLMTTSHEFTHLESISLFVACLCHDMDHRGKTNSFMVKSATPLAAIYSTSTMEHHHFNQTIAIMQNEGHNVFEYLTSDQYKQVLGDIKHCILATDLALFFGNQSKLKGLFDEGKFCWDEKDHRRLVMANCMTASDLCSMYKPWDIQEKLVYVIMEEFWQQGDEEKLKGISPIPMMDRAKQDQLPQCQVGFLMGICLPCYELLAQLLPESQPMVDGAK</sequence>
<keyword evidence="3 7" id="KW-0479">Metal-binding</keyword>
<dbReference type="InterPro" id="IPR023088">
    <property type="entry name" value="PDEase"/>
</dbReference>
<evidence type="ECO:0000256" key="6">
    <source>
        <dbReference type="PIRSR" id="PIRSR623088-2"/>
    </source>
</evidence>
<evidence type="ECO:0000313" key="11">
    <source>
        <dbReference type="Proteomes" id="UP001209878"/>
    </source>
</evidence>
<dbReference type="SMART" id="SM00065">
    <property type="entry name" value="GAF"/>
    <property type="match status" value="2"/>
</dbReference>
<dbReference type="PANTHER" id="PTHR11347">
    <property type="entry name" value="CYCLIC NUCLEOTIDE PHOSPHODIESTERASE"/>
    <property type="match status" value="1"/>
</dbReference>
<evidence type="ECO:0000256" key="1">
    <source>
        <dbReference type="ARBA" id="ARBA00007648"/>
    </source>
</evidence>
<dbReference type="InterPro" id="IPR002073">
    <property type="entry name" value="PDEase_catalytic_dom"/>
</dbReference>
<feature type="binding site" evidence="7">
    <location>
        <position position="401"/>
    </location>
    <ligand>
        <name>Zn(2+)</name>
        <dbReference type="ChEBI" id="CHEBI:29105"/>
        <label>1</label>
    </ligand>
</feature>
<keyword evidence="11" id="KW-1185">Reference proteome</keyword>
<feature type="binding site" evidence="6">
    <location>
        <begin position="362"/>
        <end position="366"/>
    </location>
    <ligand>
        <name>AMP</name>
        <dbReference type="ChEBI" id="CHEBI:456215"/>
    </ligand>
</feature>
<dbReference type="Proteomes" id="UP001209878">
    <property type="component" value="Unassembled WGS sequence"/>
</dbReference>
<dbReference type="SMART" id="SM00471">
    <property type="entry name" value="HDc"/>
    <property type="match status" value="1"/>
</dbReference>
<keyword evidence="2" id="KW-0140">cGMP</keyword>
<evidence type="ECO:0000256" key="7">
    <source>
        <dbReference type="PIRSR" id="PIRSR623088-3"/>
    </source>
</evidence>
<dbReference type="Gene3D" id="1.10.1300.10">
    <property type="entry name" value="3'5'-cyclic nucleotide phosphodiesterase, catalytic domain"/>
    <property type="match status" value="1"/>
</dbReference>
<evidence type="ECO:0000256" key="2">
    <source>
        <dbReference type="ARBA" id="ARBA00022535"/>
    </source>
</evidence>
<dbReference type="PRINTS" id="PR00387">
    <property type="entry name" value="PDIESTERASE1"/>
</dbReference>
<evidence type="ECO:0000256" key="5">
    <source>
        <dbReference type="PIRSR" id="PIRSR623088-1"/>
    </source>
</evidence>
<gene>
    <name evidence="10" type="ORF">NP493_178g03057</name>
</gene>
<feature type="domain" description="PDEase" evidence="9">
    <location>
        <begin position="354"/>
        <end position="593"/>
    </location>
</feature>
<dbReference type="EC" id="3.1.4.-" evidence="8"/>
<dbReference type="PROSITE" id="PS51845">
    <property type="entry name" value="PDEASE_I_2"/>
    <property type="match status" value="1"/>
</dbReference>
<dbReference type="Pfam" id="PF00233">
    <property type="entry name" value="PDEase_I"/>
    <property type="match status" value="1"/>
</dbReference>
<dbReference type="Pfam" id="PF01590">
    <property type="entry name" value="GAF"/>
    <property type="match status" value="2"/>
</dbReference>
<evidence type="ECO:0000313" key="10">
    <source>
        <dbReference type="EMBL" id="KAK2187073.1"/>
    </source>
</evidence>
<dbReference type="InterPro" id="IPR036971">
    <property type="entry name" value="PDEase_catalytic_dom_sf"/>
</dbReference>
<feature type="binding site" evidence="6">
    <location>
        <position position="563"/>
    </location>
    <ligand>
        <name>AMP</name>
        <dbReference type="ChEBI" id="CHEBI:456215"/>
    </ligand>
</feature>
<feature type="binding site" evidence="6">
    <location>
        <position position="511"/>
    </location>
    <ligand>
        <name>AMP</name>
        <dbReference type="ChEBI" id="CHEBI:456215"/>
    </ligand>
</feature>
<dbReference type="InterPro" id="IPR003607">
    <property type="entry name" value="HD/PDEase_dom"/>
</dbReference>
<dbReference type="GO" id="GO:0007165">
    <property type="term" value="P:signal transduction"/>
    <property type="evidence" value="ECO:0007669"/>
    <property type="project" value="InterPro"/>
</dbReference>
<dbReference type="InterPro" id="IPR003018">
    <property type="entry name" value="GAF"/>
</dbReference>
<evidence type="ECO:0000259" key="9">
    <source>
        <dbReference type="PROSITE" id="PS51845"/>
    </source>
</evidence>
<reference evidence="10" key="1">
    <citation type="journal article" date="2023" name="Mol. Biol. Evol.">
        <title>Third-Generation Sequencing Reveals the Adaptive Role of the Epigenome in Three Deep-Sea Polychaetes.</title>
        <authorList>
            <person name="Perez M."/>
            <person name="Aroh O."/>
            <person name="Sun Y."/>
            <person name="Lan Y."/>
            <person name="Juniper S.K."/>
            <person name="Young C.R."/>
            <person name="Angers B."/>
            <person name="Qian P.Y."/>
        </authorList>
    </citation>
    <scope>NUCLEOTIDE SEQUENCE</scope>
    <source>
        <strain evidence="10">R07B-5</strain>
    </source>
</reference>
<dbReference type="Gene3D" id="3.30.450.40">
    <property type="match status" value="3"/>
</dbReference>
<evidence type="ECO:0000256" key="3">
    <source>
        <dbReference type="ARBA" id="ARBA00022723"/>
    </source>
</evidence>
<keyword evidence="4 8" id="KW-0378">Hydrolase</keyword>
<dbReference type="SUPFAM" id="SSF55781">
    <property type="entry name" value="GAF domain-like"/>
    <property type="match status" value="2"/>
</dbReference>
<dbReference type="SUPFAM" id="SSF109604">
    <property type="entry name" value="HD-domain/PDEase-like"/>
    <property type="match status" value="1"/>
</dbReference>
<feature type="binding site" evidence="6">
    <location>
        <position position="401"/>
    </location>
    <ligand>
        <name>AMP</name>
        <dbReference type="ChEBI" id="CHEBI:456215"/>
    </ligand>
</feature>
<dbReference type="FunFam" id="1.10.1300.10:FF:000003">
    <property type="entry name" value="Phosphodiesterase"/>
    <property type="match status" value="1"/>
</dbReference>
<name>A0AAD9P2Q2_RIDPI</name>
<feature type="binding site" evidence="7">
    <location>
        <position position="400"/>
    </location>
    <ligand>
        <name>Zn(2+)</name>
        <dbReference type="ChEBI" id="CHEBI:29105"/>
        <label>1</label>
    </ligand>
</feature>
<comment type="cofactor">
    <cofactor evidence="8">
        <name>a divalent metal cation</name>
        <dbReference type="ChEBI" id="CHEBI:60240"/>
    </cofactor>
    <text evidence="8">Binds 2 divalent metal cations per subunit. Site 1 may preferentially bind zinc ions, while site 2 has a preference for magnesium and/or manganese ions.</text>
</comment>
<accession>A0AAD9P2Q2</accession>
<comment type="caution">
    <text evidence="10">The sequence shown here is derived from an EMBL/GenBank/DDBJ whole genome shotgun (WGS) entry which is preliminary data.</text>
</comment>
<evidence type="ECO:0000256" key="8">
    <source>
        <dbReference type="RuleBase" id="RU363067"/>
    </source>
</evidence>
<feature type="binding site" evidence="7">
    <location>
        <position position="366"/>
    </location>
    <ligand>
        <name>Zn(2+)</name>
        <dbReference type="ChEBI" id="CHEBI:29105"/>
        <label>1</label>
    </ligand>
</feature>
<proteinExistence type="inferred from homology"/>
<feature type="binding site" evidence="7">
    <location>
        <position position="401"/>
    </location>
    <ligand>
        <name>Zn(2+)</name>
        <dbReference type="ChEBI" id="CHEBI:29105"/>
        <label>2</label>
    </ligand>
</feature>
<feature type="active site" description="Proton donor" evidence="5">
    <location>
        <position position="362"/>
    </location>
</feature>
<dbReference type="GO" id="GO:0004114">
    <property type="term" value="F:3',5'-cyclic-nucleotide phosphodiesterase activity"/>
    <property type="evidence" value="ECO:0007669"/>
    <property type="project" value="InterPro"/>
</dbReference>
<dbReference type="EMBL" id="JAODUO010000179">
    <property type="protein sequence ID" value="KAK2187073.1"/>
    <property type="molecule type" value="Genomic_DNA"/>
</dbReference>
<evidence type="ECO:0000256" key="4">
    <source>
        <dbReference type="ARBA" id="ARBA00022801"/>
    </source>
</evidence>
<dbReference type="AlphaFoldDB" id="A0AAD9P2Q2"/>
<feature type="binding site" evidence="7">
    <location>
        <position position="511"/>
    </location>
    <ligand>
        <name>Zn(2+)</name>
        <dbReference type="ChEBI" id="CHEBI:29105"/>
        <label>1</label>
    </ligand>
</feature>
<organism evidence="10 11">
    <name type="scientific">Ridgeia piscesae</name>
    <name type="common">Tubeworm</name>
    <dbReference type="NCBI Taxonomy" id="27915"/>
    <lineage>
        <taxon>Eukaryota</taxon>
        <taxon>Metazoa</taxon>
        <taxon>Spiralia</taxon>
        <taxon>Lophotrochozoa</taxon>
        <taxon>Annelida</taxon>
        <taxon>Polychaeta</taxon>
        <taxon>Sedentaria</taxon>
        <taxon>Canalipalpata</taxon>
        <taxon>Sabellida</taxon>
        <taxon>Siboglinidae</taxon>
        <taxon>Ridgeia</taxon>
    </lineage>
</organism>
<dbReference type="InterPro" id="IPR023174">
    <property type="entry name" value="PDEase_CS"/>
</dbReference>
<dbReference type="CDD" id="cd00077">
    <property type="entry name" value="HDc"/>
    <property type="match status" value="1"/>
</dbReference>
<dbReference type="InterPro" id="IPR029016">
    <property type="entry name" value="GAF-like_dom_sf"/>
</dbReference>
<comment type="similarity">
    <text evidence="1 8">Belongs to the cyclic nucleotide phosphodiesterase family.</text>
</comment>
<dbReference type="PROSITE" id="PS00126">
    <property type="entry name" value="PDEASE_I_1"/>
    <property type="match status" value="1"/>
</dbReference>